<evidence type="ECO:0000256" key="1">
    <source>
        <dbReference type="ARBA" id="ARBA00022729"/>
    </source>
</evidence>
<dbReference type="OrthoDB" id="603213at2759"/>
<dbReference type="PANTHER" id="PTHR33184:SF72">
    <property type="entry name" value="BETA-1,3-N-ACETYLGLUCOSAMINYLTRANSFERASE FAMILY PROTEIN"/>
    <property type="match status" value="1"/>
</dbReference>
<evidence type="ECO:0000313" key="4">
    <source>
        <dbReference type="Proteomes" id="UP001058974"/>
    </source>
</evidence>
<dbReference type="EMBL" id="JAMSHJ010000003">
    <property type="protein sequence ID" value="KAI5432379.1"/>
    <property type="molecule type" value="Genomic_DNA"/>
</dbReference>
<sequence>MASIFNILSITLFLALVYKVYGEHCNLSNIEVKQTKTSGSVWNVTVTNNCICTQTEVKFNTKGFKSSTPVDPTIFSQDGLLIQGAAFYGFQFATFTYTSASQFKFIPISSLTQCS</sequence>
<evidence type="ECO:0000313" key="3">
    <source>
        <dbReference type="EMBL" id="KAI5432379.1"/>
    </source>
</evidence>
<organism evidence="3 4">
    <name type="scientific">Pisum sativum</name>
    <name type="common">Garden pea</name>
    <name type="synonym">Lathyrus oleraceus</name>
    <dbReference type="NCBI Taxonomy" id="3888"/>
    <lineage>
        <taxon>Eukaryota</taxon>
        <taxon>Viridiplantae</taxon>
        <taxon>Streptophyta</taxon>
        <taxon>Embryophyta</taxon>
        <taxon>Tracheophyta</taxon>
        <taxon>Spermatophyta</taxon>
        <taxon>Magnoliopsida</taxon>
        <taxon>eudicotyledons</taxon>
        <taxon>Gunneridae</taxon>
        <taxon>Pentapetalae</taxon>
        <taxon>rosids</taxon>
        <taxon>fabids</taxon>
        <taxon>Fabales</taxon>
        <taxon>Fabaceae</taxon>
        <taxon>Papilionoideae</taxon>
        <taxon>50 kb inversion clade</taxon>
        <taxon>NPAAA clade</taxon>
        <taxon>Hologalegina</taxon>
        <taxon>IRL clade</taxon>
        <taxon>Fabeae</taxon>
        <taxon>Lathyrus</taxon>
    </lineage>
</organism>
<reference evidence="3 4" key="1">
    <citation type="journal article" date="2022" name="Nat. Genet.">
        <title>Improved pea reference genome and pan-genome highlight genomic features and evolutionary characteristics.</title>
        <authorList>
            <person name="Yang T."/>
            <person name="Liu R."/>
            <person name="Luo Y."/>
            <person name="Hu S."/>
            <person name="Wang D."/>
            <person name="Wang C."/>
            <person name="Pandey M.K."/>
            <person name="Ge S."/>
            <person name="Xu Q."/>
            <person name="Li N."/>
            <person name="Li G."/>
            <person name="Huang Y."/>
            <person name="Saxena R.K."/>
            <person name="Ji Y."/>
            <person name="Li M."/>
            <person name="Yan X."/>
            <person name="He Y."/>
            <person name="Liu Y."/>
            <person name="Wang X."/>
            <person name="Xiang C."/>
            <person name="Varshney R.K."/>
            <person name="Ding H."/>
            <person name="Gao S."/>
            <person name="Zong X."/>
        </authorList>
    </citation>
    <scope>NUCLEOTIDE SEQUENCE [LARGE SCALE GENOMIC DNA]</scope>
    <source>
        <strain evidence="3 4">cv. Zhongwan 6</strain>
    </source>
</reference>
<dbReference type="Proteomes" id="UP001058974">
    <property type="component" value="Chromosome 3"/>
</dbReference>
<dbReference type="InterPro" id="IPR040361">
    <property type="entry name" value="TPD1"/>
</dbReference>
<dbReference type="AlphaFoldDB" id="A0A9D4Y5U9"/>
<dbReference type="Pfam" id="PF24068">
    <property type="entry name" value="TPD1_C"/>
    <property type="match status" value="1"/>
</dbReference>
<dbReference type="PANTHER" id="PTHR33184">
    <property type="entry name" value="PROTEIN TAPETUM DETERMINANT 1-LIKE-RELATED"/>
    <property type="match status" value="1"/>
</dbReference>
<proteinExistence type="predicted"/>
<comment type="caution">
    <text evidence="3">The sequence shown here is derived from an EMBL/GenBank/DDBJ whole genome shotgun (WGS) entry which is preliminary data.</text>
</comment>
<accession>A0A9D4Y5U9</accession>
<name>A0A9D4Y5U9_PEA</name>
<gene>
    <name evidence="3" type="ORF">KIW84_036212</name>
</gene>
<keyword evidence="4" id="KW-1185">Reference proteome</keyword>
<feature type="chain" id="PRO_5038910168" evidence="2">
    <location>
        <begin position="23"/>
        <end position="115"/>
    </location>
</feature>
<feature type="signal peptide" evidence="2">
    <location>
        <begin position="1"/>
        <end position="22"/>
    </location>
</feature>
<evidence type="ECO:0000256" key="2">
    <source>
        <dbReference type="SAM" id="SignalP"/>
    </source>
</evidence>
<dbReference type="Gramene" id="PSAT_LOCUS11021_t1">
    <property type="protein sequence ID" value="CAL5191032.1"/>
    <property type="gene ID" value="PSAT_LOCUS11021"/>
</dbReference>
<dbReference type="GO" id="GO:0001709">
    <property type="term" value="P:cell fate determination"/>
    <property type="evidence" value="ECO:0007669"/>
    <property type="project" value="TreeGrafter"/>
</dbReference>
<keyword evidence="1 2" id="KW-0732">Signal</keyword>
<dbReference type="Gramene" id="Psat03G0621200-T1">
    <property type="protein sequence ID" value="KAI5432379.1"/>
    <property type="gene ID" value="KIW84_036212"/>
</dbReference>
<protein>
    <submittedName>
        <fullName evidence="3">Uncharacterized protein</fullName>
    </submittedName>
</protein>